<reference evidence="2 3" key="1">
    <citation type="submission" date="2020-01" db="EMBL/GenBank/DDBJ databases">
        <title>Aspergillus terreus IFO 6365 whole genome shotgun sequence.</title>
        <authorList>
            <person name="Kanamasa S."/>
            <person name="Takahashi H."/>
        </authorList>
    </citation>
    <scope>NUCLEOTIDE SEQUENCE [LARGE SCALE GENOMIC DNA]</scope>
    <source>
        <strain evidence="2 3">IFO 6365</strain>
    </source>
</reference>
<accession>A0A5M3YY99</accession>
<dbReference type="OrthoDB" id="5286775at2759"/>
<dbReference type="AlphaFoldDB" id="A0A5M3YY99"/>
<feature type="compositionally biased region" description="Polar residues" evidence="1">
    <location>
        <begin position="86"/>
        <end position="111"/>
    </location>
</feature>
<feature type="region of interest" description="Disordered" evidence="1">
    <location>
        <begin position="147"/>
        <end position="176"/>
    </location>
</feature>
<proteinExistence type="predicted"/>
<feature type="region of interest" description="Disordered" evidence="1">
    <location>
        <begin position="384"/>
        <end position="410"/>
    </location>
</feature>
<name>A0A5M3YY99_ASPTE</name>
<feature type="compositionally biased region" description="Low complexity" evidence="1">
    <location>
        <begin position="1"/>
        <end position="13"/>
    </location>
</feature>
<keyword evidence="3" id="KW-1185">Reference proteome</keyword>
<evidence type="ECO:0000256" key="1">
    <source>
        <dbReference type="SAM" id="MobiDB-lite"/>
    </source>
</evidence>
<comment type="caution">
    <text evidence="2">The sequence shown here is derived from an EMBL/GenBank/DDBJ whole genome shotgun (WGS) entry which is preliminary data.</text>
</comment>
<dbReference type="EMBL" id="BLJY01000002">
    <property type="protein sequence ID" value="GFF13072.1"/>
    <property type="molecule type" value="Genomic_DNA"/>
</dbReference>
<feature type="region of interest" description="Disordered" evidence="1">
    <location>
        <begin position="1"/>
        <end position="111"/>
    </location>
</feature>
<evidence type="ECO:0000313" key="3">
    <source>
        <dbReference type="Proteomes" id="UP000452235"/>
    </source>
</evidence>
<dbReference type="Proteomes" id="UP000452235">
    <property type="component" value="Unassembled WGS sequence"/>
</dbReference>
<protein>
    <submittedName>
        <fullName evidence="2">Uncharacterized protein</fullName>
    </submittedName>
</protein>
<evidence type="ECO:0000313" key="2">
    <source>
        <dbReference type="EMBL" id="GFF13072.1"/>
    </source>
</evidence>
<organism evidence="2 3">
    <name type="scientific">Aspergillus terreus</name>
    <dbReference type="NCBI Taxonomy" id="33178"/>
    <lineage>
        <taxon>Eukaryota</taxon>
        <taxon>Fungi</taxon>
        <taxon>Dikarya</taxon>
        <taxon>Ascomycota</taxon>
        <taxon>Pezizomycotina</taxon>
        <taxon>Eurotiomycetes</taxon>
        <taxon>Eurotiomycetidae</taxon>
        <taxon>Eurotiales</taxon>
        <taxon>Aspergillaceae</taxon>
        <taxon>Aspergillus</taxon>
        <taxon>Aspergillus subgen. Circumdati</taxon>
    </lineage>
</organism>
<gene>
    <name evidence="2" type="ORF">ATEIFO6365_0002018200</name>
</gene>
<dbReference type="VEuPathDB" id="FungiDB:ATEG_02079"/>
<feature type="compositionally biased region" description="Low complexity" evidence="1">
    <location>
        <begin position="398"/>
        <end position="409"/>
    </location>
</feature>
<sequence>MQGSQSSDDLLSDATSRDHPSVRTKSTKKRKLADPTYIPVKAEYSSDDDDHGVAIGLQTPKRTPQKRPARSDFDGSPRPKKKPSHHTPNSSKKAALVTPSSNKAPSGIPSTLQKTFNSLEVLPGPAFCPPQFDNKLSVKDMRRASLDSANESYSPLSNPSDSASTTENGSLSPQDLVNSKRRKNEHDMHAFVPDHSDEDNEDSPTFRVSKNEKTTIVFDFSLEKAKRWAEAINLPQGFYNPEESDLFFRLAMRGFEPLVPRHWKHDFPTLPELLFPPPGDESGPLIRAFGKSDFFGVKSLTHLFSLGGRVRDCNVTKIKPEPLIKRCVVKYIHWAFRDAKIRIARHSIPVYAIYDQKKGESTLSAVKNLNQRLQRLASRYRRSLNSASADAPPSPQTSEGSGSASAISESHPKDPLLTGFVICGPIIAILSLSTDPNSAAQGSDSKFISQFDLSERGQDVWNSLAIAITVMHIRRTMMQLAEERLGGFSHVQRDASPISDADI</sequence>